<dbReference type="EMBL" id="JBHRZH010000005">
    <property type="protein sequence ID" value="MFC3760317.1"/>
    <property type="molecule type" value="Genomic_DNA"/>
</dbReference>
<organism evidence="1 2">
    <name type="scientific">Tenggerimyces flavus</name>
    <dbReference type="NCBI Taxonomy" id="1708749"/>
    <lineage>
        <taxon>Bacteria</taxon>
        <taxon>Bacillati</taxon>
        <taxon>Actinomycetota</taxon>
        <taxon>Actinomycetes</taxon>
        <taxon>Propionibacteriales</taxon>
        <taxon>Nocardioidaceae</taxon>
        <taxon>Tenggerimyces</taxon>
    </lineage>
</organism>
<evidence type="ECO:0000313" key="2">
    <source>
        <dbReference type="Proteomes" id="UP001595699"/>
    </source>
</evidence>
<name>A0ABV7Y676_9ACTN</name>
<accession>A0ABV7Y676</accession>
<dbReference type="RefSeq" id="WP_205122628.1">
    <property type="nucleotide sequence ID" value="NZ_JAFBCM010000001.1"/>
</dbReference>
<sequence length="163" mass="18373">MRQRYTYEIETTHDGTTWRRTARDSDTFSRTAPAVARALLETWVIDHPGKLDGGERIVVHDPVHHPHDDEHERIAPTVRVRIYAGDNGAAEPIAIGYLGHDERDFQTLQQPVRQGLSRIRRTVSEHRVETGVAAVVSVGLGIFVTRLLRRRRSDKPGGPEESA</sequence>
<reference evidence="2" key="1">
    <citation type="journal article" date="2019" name="Int. J. Syst. Evol. Microbiol.">
        <title>The Global Catalogue of Microorganisms (GCM) 10K type strain sequencing project: providing services to taxonomists for standard genome sequencing and annotation.</title>
        <authorList>
            <consortium name="The Broad Institute Genomics Platform"/>
            <consortium name="The Broad Institute Genome Sequencing Center for Infectious Disease"/>
            <person name="Wu L."/>
            <person name="Ma J."/>
        </authorList>
    </citation>
    <scope>NUCLEOTIDE SEQUENCE [LARGE SCALE GENOMIC DNA]</scope>
    <source>
        <strain evidence="2">CGMCC 4.7241</strain>
    </source>
</reference>
<comment type="caution">
    <text evidence="1">The sequence shown here is derived from an EMBL/GenBank/DDBJ whole genome shotgun (WGS) entry which is preliminary data.</text>
</comment>
<evidence type="ECO:0000313" key="1">
    <source>
        <dbReference type="EMBL" id="MFC3760317.1"/>
    </source>
</evidence>
<gene>
    <name evidence="1" type="ORF">ACFOUW_05675</name>
</gene>
<keyword evidence="2" id="KW-1185">Reference proteome</keyword>
<proteinExistence type="predicted"/>
<dbReference type="Proteomes" id="UP001595699">
    <property type="component" value="Unassembled WGS sequence"/>
</dbReference>
<evidence type="ECO:0008006" key="3">
    <source>
        <dbReference type="Google" id="ProtNLM"/>
    </source>
</evidence>
<protein>
    <recommendedName>
        <fullName evidence="3">F5/8 type C domain-containing protein</fullName>
    </recommendedName>
</protein>